<feature type="transmembrane region" description="Helical" evidence="5">
    <location>
        <begin position="107"/>
        <end position="124"/>
    </location>
</feature>
<keyword evidence="7" id="KW-1185">Reference proteome</keyword>
<keyword evidence="6" id="KW-0813">Transport</keyword>
<dbReference type="PANTHER" id="PTHR48022:SF6">
    <property type="entry name" value="MSTA PROTEIN-RELATED"/>
    <property type="match status" value="1"/>
</dbReference>
<evidence type="ECO:0000256" key="4">
    <source>
        <dbReference type="ARBA" id="ARBA00023136"/>
    </source>
</evidence>
<comment type="caution">
    <text evidence="6">The sequence shown here is derived from an EMBL/GenBank/DDBJ whole genome shotgun (WGS) entry which is preliminary data.</text>
</comment>
<dbReference type="GO" id="GO:0016020">
    <property type="term" value="C:membrane"/>
    <property type="evidence" value="ECO:0007669"/>
    <property type="project" value="UniProtKB-SubCell"/>
</dbReference>
<evidence type="ECO:0000256" key="1">
    <source>
        <dbReference type="ARBA" id="ARBA00004141"/>
    </source>
</evidence>
<organism evidence="6 7">
    <name type="scientific">Aureobasidium melanogenum</name>
    <name type="common">Aureobasidium pullulans var. melanogenum</name>
    <dbReference type="NCBI Taxonomy" id="46634"/>
    <lineage>
        <taxon>Eukaryota</taxon>
        <taxon>Fungi</taxon>
        <taxon>Dikarya</taxon>
        <taxon>Ascomycota</taxon>
        <taxon>Pezizomycotina</taxon>
        <taxon>Dothideomycetes</taxon>
        <taxon>Dothideomycetidae</taxon>
        <taxon>Dothideales</taxon>
        <taxon>Saccotheciaceae</taxon>
        <taxon>Aureobasidium</taxon>
    </lineage>
</organism>
<feature type="transmembrane region" description="Helical" evidence="5">
    <location>
        <begin position="219"/>
        <end position="237"/>
    </location>
</feature>
<dbReference type="AlphaFoldDB" id="A0A9P8G7L3"/>
<dbReference type="InterPro" id="IPR050360">
    <property type="entry name" value="MFS_Sugar_Transporters"/>
</dbReference>
<keyword evidence="6" id="KW-0762">Sugar transport</keyword>
<keyword evidence="4 5" id="KW-0472">Membrane</keyword>
<evidence type="ECO:0000256" key="2">
    <source>
        <dbReference type="ARBA" id="ARBA00022692"/>
    </source>
</evidence>
<feature type="transmembrane region" description="Helical" evidence="5">
    <location>
        <begin position="130"/>
        <end position="152"/>
    </location>
</feature>
<dbReference type="SUPFAM" id="SSF103473">
    <property type="entry name" value="MFS general substrate transporter"/>
    <property type="match status" value="1"/>
</dbReference>
<evidence type="ECO:0000313" key="7">
    <source>
        <dbReference type="Proteomes" id="UP000729357"/>
    </source>
</evidence>
<dbReference type="InterPro" id="IPR036259">
    <property type="entry name" value="MFS_trans_sf"/>
</dbReference>
<evidence type="ECO:0000256" key="5">
    <source>
        <dbReference type="SAM" id="Phobius"/>
    </source>
</evidence>
<sequence>MTWRTGLAVKYKMSRQAPPAPLDLSFTAYDTVLAACHSDELFGKLYFEHLFPPVYLPTHSSDTPKDDFVVGPSDKAPITSILGSLWKANSNLRRAILGTSLQMMQQWIGVNFIFFFGTIFFQQLGTISNLFLIGLITTIVNVLSTPITFWTIKRFGRRPLLIWGALGAWVLIGEIFPLPIRSRGVGLSTASNSLRNTIIAVITPFMVGKDKGNLGPKVFFVWGTLCTCACIYAYFLVPETKGLSLEQVDKMIEEVTPRNSAGWKPTTTFANAMGMTKQAGVAIEEVHVDVEKRAGSQ</sequence>
<dbReference type="GO" id="GO:0005351">
    <property type="term" value="F:carbohydrate:proton symporter activity"/>
    <property type="evidence" value="ECO:0007669"/>
    <property type="project" value="TreeGrafter"/>
</dbReference>
<gene>
    <name evidence="6" type="ORF">KCU98_g500</name>
</gene>
<keyword evidence="3 5" id="KW-1133">Transmembrane helix</keyword>
<name>A0A9P8G7L3_AURME</name>
<feature type="transmembrane region" description="Helical" evidence="5">
    <location>
        <begin position="159"/>
        <end position="180"/>
    </location>
</feature>
<evidence type="ECO:0000313" key="6">
    <source>
        <dbReference type="EMBL" id="KAG9991213.1"/>
    </source>
</evidence>
<feature type="non-terminal residue" evidence="6">
    <location>
        <position position="1"/>
    </location>
</feature>
<proteinExistence type="predicted"/>
<accession>A0A9P8G7L3</accession>
<reference evidence="6" key="2">
    <citation type="submission" date="2021-08" db="EMBL/GenBank/DDBJ databases">
        <authorList>
            <person name="Gostincar C."/>
            <person name="Sun X."/>
            <person name="Song Z."/>
            <person name="Gunde-Cimerman N."/>
        </authorList>
    </citation>
    <scope>NUCLEOTIDE SEQUENCE</scope>
    <source>
        <strain evidence="6">EXF-9298</strain>
    </source>
</reference>
<dbReference type="PANTHER" id="PTHR48022">
    <property type="entry name" value="PLASTIDIC GLUCOSE TRANSPORTER 4"/>
    <property type="match status" value="1"/>
</dbReference>
<reference evidence="6" key="1">
    <citation type="journal article" date="2021" name="J Fungi (Basel)">
        <title>Virulence traits and population genomics of the black yeast Aureobasidium melanogenum.</title>
        <authorList>
            <person name="Cernosa A."/>
            <person name="Sun X."/>
            <person name="Gostincar C."/>
            <person name="Fang C."/>
            <person name="Gunde-Cimerman N."/>
            <person name="Song Z."/>
        </authorList>
    </citation>
    <scope>NUCLEOTIDE SEQUENCE</scope>
    <source>
        <strain evidence="6">EXF-9298</strain>
    </source>
</reference>
<protein>
    <submittedName>
        <fullName evidence="6">Sugar transporter family protein</fullName>
    </submittedName>
</protein>
<dbReference type="Pfam" id="PF00083">
    <property type="entry name" value="Sugar_tr"/>
    <property type="match status" value="2"/>
</dbReference>
<dbReference type="Gene3D" id="1.20.1250.20">
    <property type="entry name" value="MFS general substrate transporter like domains"/>
    <property type="match status" value="2"/>
</dbReference>
<comment type="subcellular location">
    <subcellularLocation>
        <location evidence="1">Membrane</location>
        <topology evidence="1">Multi-pass membrane protein</topology>
    </subcellularLocation>
</comment>
<dbReference type="Proteomes" id="UP000729357">
    <property type="component" value="Unassembled WGS sequence"/>
</dbReference>
<dbReference type="EMBL" id="JAHFXS010000004">
    <property type="protein sequence ID" value="KAG9991213.1"/>
    <property type="molecule type" value="Genomic_DNA"/>
</dbReference>
<keyword evidence="2 5" id="KW-0812">Transmembrane</keyword>
<dbReference type="InterPro" id="IPR005828">
    <property type="entry name" value="MFS_sugar_transport-like"/>
</dbReference>
<evidence type="ECO:0000256" key="3">
    <source>
        <dbReference type="ARBA" id="ARBA00022989"/>
    </source>
</evidence>